<comment type="caution">
    <text evidence="3">The sequence shown here is derived from an EMBL/GenBank/DDBJ whole genome shotgun (WGS) entry which is preliminary data.</text>
</comment>
<evidence type="ECO:0000313" key="3">
    <source>
        <dbReference type="EMBL" id="GBB93705.1"/>
    </source>
</evidence>
<dbReference type="EMBL" id="BEXD01001357">
    <property type="protein sequence ID" value="GBB93705.1"/>
    <property type="molecule type" value="Genomic_DNA"/>
</dbReference>
<proteinExistence type="predicted"/>
<evidence type="ECO:0000256" key="1">
    <source>
        <dbReference type="SAM" id="Coils"/>
    </source>
</evidence>
<protein>
    <submittedName>
        <fullName evidence="3">Uncharacterized protein</fullName>
    </submittedName>
</protein>
<evidence type="ECO:0000256" key="2">
    <source>
        <dbReference type="SAM" id="MobiDB-lite"/>
    </source>
</evidence>
<keyword evidence="4" id="KW-1185">Reference proteome</keyword>
<feature type="region of interest" description="Disordered" evidence="2">
    <location>
        <begin position="83"/>
        <end position="107"/>
    </location>
</feature>
<name>A0A2Z6QVW1_9GLOM</name>
<keyword evidence="1" id="KW-0175">Coiled coil</keyword>
<dbReference type="Proteomes" id="UP000247702">
    <property type="component" value="Unassembled WGS sequence"/>
</dbReference>
<dbReference type="AlphaFoldDB" id="A0A2Z6QVW1"/>
<evidence type="ECO:0000313" key="4">
    <source>
        <dbReference type="Proteomes" id="UP000247702"/>
    </source>
</evidence>
<feature type="compositionally biased region" description="Polar residues" evidence="2">
    <location>
        <begin position="98"/>
        <end position="107"/>
    </location>
</feature>
<gene>
    <name evidence="3" type="ORF">RclHR1_22190004</name>
</gene>
<reference evidence="3 4" key="1">
    <citation type="submission" date="2017-11" db="EMBL/GenBank/DDBJ databases">
        <title>The genome of Rhizophagus clarus HR1 reveals common genetic basis of auxotrophy among arbuscular mycorrhizal fungi.</title>
        <authorList>
            <person name="Kobayashi Y."/>
        </authorList>
    </citation>
    <scope>NUCLEOTIDE SEQUENCE [LARGE SCALE GENOMIC DNA]</scope>
    <source>
        <strain evidence="3 4">HR1</strain>
    </source>
</reference>
<feature type="coiled-coil region" evidence="1">
    <location>
        <begin position="13"/>
        <end position="68"/>
    </location>
</feature>
<sequence>MNNTNNTNHSNKITQIENNLAHLMSRVNELKLTQQQYEQAITTINNQYKEVMAKIQEIQNTLESINQKILSLILSKKLTNNFRRNSTEEHPPNRPKSCPNNYYTRSPPNYNTDIQYLNYDVDSHKFLAQQSASSFQQDTFQPPDNDTTEDIKIHTVTADSETTGQPTFNISNLIPTNWDVYPRSGQ</sequence>
<organism evidence="3 4">
    <name type="scientific">Rhizophagus clarus</name>
    <dbReference type="NCBI Taxonomy" id="94130"/>
    <lineage>
        <taxon>Eukaryota</taxon>
        <taxon>Fungi</taxon>
        <taxon>Fungi incertae sedis</taxon>
        <taxon>Mucoromycota</taxon>
        <taxon>Glomeromycotina</taxon>
        <taxon>Glomeromycetes</taxon>
        <taxon>Glomerales</taxon>
        <taxon>Glomeraceae</taxon>
        <taxon>Rhizophagus</taxon>
    </lineage>
</organism>
<accession>A0A2Z6QVW1</accession>